<comment type="subcellular location">
    <subcellularLocation>
        <location evidence="1">Cell membrane</location>
        <topology evidence="1">Multi-pass membrane protein</topology>
    </subcellularLocation>
</comment>
<protein>
    <recommendedName>
        <fullName evidence="9">Polysaccharide biosynthesis protein</fullName>
    </recommendedName>
</protein>
<keyword evidence="5 6" id="KW-0472">Membrane</keyword>
<feature type="transmembrane region" description="Helical" evidence="6">
    <location>
        <begin position="287"/>
        <end position="307"/>
    </location>
</feature>
<dbReference type="InterPro" id="IPR002528">
    <property type="entry name" value="MATE_fam"/>
</dbReference>
<sequence length="487" mass="54556">MLITILVSLYSTRIILNALGERDYGIFSLVSGTILLLSFLNAAMTTSTQRYFSFFIGSGDEDKLTDIFKTSVILHLLIGFLIVFLLEIVSIFLFHGFLNIPQERLTAAKAIYHFMVVSTFFTINAVPYDSAINAHENLLFDAVVGVVEVVLKLAVAISLLYIERYDLLIWYGLFIAIVTITSSIIKSTFCLYKYPETKISNLLKIDMLLFREMFSFSGWNLFGAICGMGRSQGLAIILNLFFGPVINAAYGIANQVNSALLNFSQNMLKALNPQIMKSEGANDRKQMLLLAIRGCKYAFFLLAFFTVPLLFETKYVLSIWLGNVPKYAVVFCRLTLLVSMLAMLTAGLRTAIQATGRIRAYQSIVGGIILLNLPLAWLLLKIGLPAYIVLVSAIVIELLASVMRVYFLNKIAFLSITNFLKNVIMRVLIPLFVNIIPLFFINSYISEGPIRLCVTCLSSSLILSMGIYFLGFEIDERRFVISFITMS</sequence>
<evidence type="ECO:0008006" key="9">
    <source>
        <dbReference type="Google" id="ProtNLM"/>
    </source>
</evidence>
<evidence type="ECO:0000256" key="1">
    <source>
        <dbReference type="ARBA" id="ARBA00004651"/>
    </source>
</evidence>
<organism evidence="7 8">
    <name type="scientific">Desulfobacter postgatei</name>
    <dbReference type="NCBI Taxonomy" id="2293"/>
    <lineage>
        <taxon>Bacteria</taxon>
        <taxon>Pseudomonadati</taxon>
        <taxon>Thermodesulfobacteriota</taxon>
        <taxon>Desulfobacteria</taxon>
        <taxon>Desulfobacterales</taxon>
        <taxon>Desulfobacteraceae</taxon>
        <taxon>Desulfobacter</taxon>
    </lineage>
</organism>
<dbReference type="Pfam" id="PF01554">
    <property type="entry name" value="MatE"/>
    <property type="match status" value="1"/>
</dbReference>
<dbReference type="PANTHER" id="PTHR30250:SF26">
    <property type="entry name" value="PSMA PROTEIN"/>
    <property type="match status" value="1"/>
</dbReference>
<accession>A0A2G6MSA6</accession>
<feature type="transmembrane region" description="Helical" evidence="6">
    <location>
        <begin position="419"/>
        <end position="442"/>
    </location>
</feature>
<evidence type="ECO:0000256" key="6">
    <source>
        <dbReference type="SAM" id="Phobius"/>
    </source>
</evidence>
<evidence type="ECO:0000313" key="8">
    <source>
        <dbReference type="Proteomes" id="UP000231203"/>
    </source>
</evidence>
<feature type="transmembrane region" description="Helical" evidence="6">
    <location>
        <begin position="168"/>
        <end position="192"/>
    </location>
</feature>
<evidence type="ECO:0000313" key="7">
    <source>
        <dbReference type="EMBL" id="PIE62988.1"/>
    </source>
</evidence>
<reference evidence="7 8" key="1">
    <citation type="submission" date="2017-10" db="EMBL/GenBank/DDBJ databases">
        <title>Novel microbial diversity and functional potential in the marine mammal oral microbiome.</title>
        <authorList>
            <person name="Dudek N.K."/>
            <person name="Sun C.L."/>
            <person name="Burstein D."/>
            <person name="Kantor R.S."/>
            <person name="Aliaga Goltsman D.S."/>
            <person name="Bik E.M."/>
            <person name="Thomas B.C."/>
            <person name="Banfield J.F."/>
            <person name="Relman D.A."/>
        </authorList>
    </citation>
    <scope>NUCLEOTIDE SEQUENCE [LARGE SCALE GENOMIC DNA]</scope>
    <source>
        <strain evidence="7">DOLJORAL78_47_202</strain>
    </source>
</reference>
<feature type="transmembrane region" description="Helical" evidence="6">
    <location>
        <begin position="110"/>
        <end position="126"/>
    </location>
</feature>
<evidence type="ECO:0000256" key="3">
    <source>
        <dbReference type="ARBA" id="ARBA00022692"/>
    </source>
</evidence>
<feature type="transmembrane region" description="Helical" evidence="6">
    <location>
        <begin position="448"/>
        <end position="470"/>
    </location>
</feature>
<dbReference type="Proteomes" id="UP000231203">
    <property type="component" value="Unassembled WGS sequence"/>
</dbReference>
<dbReference type="EMBL" id="PDTI01000023">
    <property type="protein sequence ID" value="PIE62988.1"/>
    <property type="molecule type" value="Genomic_DNA"/>
</dbReference>
<evidence type="ECO:0000256" key="5">
    <source>
        <dbReference type="ARBA" id="ARBA00023136"/>
    </source>
</evidence>
<dbReference type="PANTHER" id="PTHR30250">
    <property type="entry name" value="PST FAMILY PREDICTED COLANIC ACID TRANSPORTER"/>
    <property type="match status" value="1"/>
</dbReference>
<feature type="transmembrane region" description="Helical" evidence="6">
    <location>
        <begin position="327"/>
        <end position="348"/>
    </location>
</feature>
<dbReference type="GO" id="GO:0042910">
    <property type="term" value="F:xenobiotic transmembrane transporter activity"/>
    <property type="evidence" value="ECO:0007669"/>
    <property type="project" value="InterPro"/>
</dbReference>
<evidence type="ECO:0000256" key="2">
    <source>
        <dbReference type="ARBA" id="ARBA00022475"/>
    </source>
</evidence>
<name>A0A2G6MSA6_9BACT</name>
<feature type="transmembrane region" description="Helical" evidence="6">
    <location>
        <begin position="360"/>
        <end position="380"/>
    </location>
</feature>
<dbReference type="GO" id="GO:0005886">
    <property type="term" value="C:plasma membrane"/>
    <property type="evidence" value="ECO:0007669"/>
    <property type="project" value="UniProtKB-SubCell"/>
</dbReference>
<evidence type="ECO:0000256" key="4">
    <source>
        <dbReference type="ARBA" id="ARBA00022989"/>
    </source>
</evidence>
<proteinExistence type="predicted"/>
<dbReference type="InterPro" id="IPR050833">
    <property type="entry name" value="Poly_Biosynth_Transport"/>
</dbReference>
<keyword evidence="2" id="KW-1003">Cell membrane</keyword>
<gene>
    <name evidence="7" type="ORF">CSA25_02470</name>
</gene>
<feature type="transmembrane region" description="Helical" evidence="6">
    <location>
        <begin position="138"/>
        <end position="162"/>
    </location>
</feature>
<feature type="transmembrane region" description="Helical" evidence="6">
    <location>
        <begin position="236"/>
        <end position="253"/>
    </location>
</feature>
<comment type="caution">
    <text evidence="7">The sequence shown here is derived from an EMBL/GenBank/DDBJ whole genome shotgun (WGS) entry which is preliminary data.</text>
</comment>
<feature type="transmembrane region" description="Helical" evidence="6">
    <location>
        <begin position="72"/>
        <end position="98"/>
    </location>
</feature>
<dbReference type="AlphaFoldDB" id="A0A2G6MSA6"/>
<keyword evidence="3 6" id="KW-0812">Transmembrane</keyword>
<dbReference type="GO" id="GO:0015297">
    <property type="term" value="F:antiporter activity"/>
    <property type="evidence" value="ECO:0007669"/>
    <property type="project" value="InterPro"/>
</dbReference>
<keyword evidence="4 6" id="KW-1133">Transmembrane helix</keyword>
<feature type="transmembrane region" description="Helical" evidence="6">
    <location>
        <begin position="386"/>
        <end position="407"/>
    </location>
</feature>
<feature type="transmembrane region" description="Helical" evidence="6">
    <location>
        <begin position="24"/>
        <end position="44"/>
    </location>
</feature>